<feature type="transmembrane region" description="Helical" evidence="7">
    <location>
        <begin position="138"/>
        <end position="160"/>
    </location>
</feature>
<dbReference type="OrthoDB" id="9775268at2"/>
<protein>
    <submittedName>
        <fullName evidence="9">Major facilitator superfamily MFS_1</fullName>
    </submittedName>
</protein>
<keyword evidence="6 7" id="KW-0472">Membrane</keyword>
<dbReference type="EMBL" id="CP001638">
    <property type="protein sequence ID" value="ACS24445.1"/>
    <property type="molecule type" value="Genomic_DNA"/>
</dbReference>
<dbReference type="InterPro" id="IPR036259">
    <property type="entry name" value="MFS_trans_sf"/>
</dbReference>
<feature type="transmembrane region" description="Helical" evidence="7">
    <location>
        <begin position="12"/>
        <end position="36"/>
    </location>
</feature>
<dbReference type="KEGG" id="gwc:GWCH70_1662"/>
<evidence type="ECO:0000256" key="3">
    <source>
        <dbReference type="ARBA" id="ARBA00022475"/>
    </source>
</evidence>
<proteinExistence type="predicted"/>
<feature type="transmembrane region" description="Helical" evidence="7">
    <location>
        <begin position="307"/>
        <end position="329"/>
    </location>
</feature>
<feature type="transmembrane region" description="Helical" evidence="7">
    <location>
        <begin position="251"/>
        <end position="272"/>
    </location>
</feature>
<dbReference type="GO" id="GO:0022857">
    <property type="term" value="F:transmembrane transporter activity"/>
    <property type="evidence" value="ECO:0007669"/>
    <property type="project" value="InterPro"/>
</dbReference>
<dbReference type="PROSITE" id="PS50850">
    <property type="entry name" value="MFS"/>
    <property type="match status" value="1"/>
</dbReference>
<evidence type="ECO:0000256" key="1">
    <source>
        <dbReference type="ARBA" id="ARBA00004651"/>
    </source>
</evidence>
<dbReference type="eggNOG" id="COG0477">
    <property type="taxonomic scope" value="Bacteria"/>
</dbReference>
<feature type="transmembrane region" description="Helical" evidence="7">
    <location>
        <begin position="284"/>
        <end position="301"/>
    </location>
</feature>
<keyword evidence="4 7" id="KW-0812">Transmembrane</keyword>
<feature type="transmembrane region" description="Helical" evidence="7">
    <location>
        <begin position="42"/>
        <end position="63"/>
    </location>
</feature>
<accession>C5DAY1</accession>
<evidence type="ECO:0000256" key="7">
    <source>
        <dbReference type="SAM" id="Phobius"/>
    </source>
</evidence>
<dbReference type="InterPro" id="IPR011701">
    <property type="entry name" value="MFS"/>
</dbReference>
<dbReference type="Pfam" id="PF07690">
    <property type="entry name" value="MFS_1"/>
    <property type="match status" value="1"/>
</dbReference>
<feature type="transmembrane region" description="Helical" evidence="7">
    <location>
        <begin position="99"/>
        <end position="118"/>
    </location>
</feature>
<dbReference type="PANTHER" id="PTHR23513:SF11">
    <property type="entry name" value="STAPHYLOFERRIN A TRANSPORTER"/>
    <property type="match status" value="1"/>
</dbReference>
<gene>
    <name evidence="9" type="ordered locus">GWCH70_1662</name>
</gene>
<feature type="transmembrane region" description="Helical" evidence="7">
    <location>
        <begin position="75"/>
        <end position="93"/>
    </location>
</feature>
<reference evidence="9" key="1">
    <citation type="submission" date="2009-06" db="EMBL/GenBank/DDBJ databases">
        <title>Complete sequence of chromosome of Geopacillus sp. WCH70.</title>
        <authorList>
            <consortium name="US DOE Joint Genome Institute"/>
            <person name="Lucas S."/>
            <person name="Copeland A."/>
            <person name="Lapidus A."/>
            <person name="Glavina del Rio T."/>
            <person name="Dalin E."/>
            <person name="Tice H."/>
            <person name="Bruce D."/>
            <person name="Goodwin L."/>
            <person name="Pitluck S."/>
            <person name="Chertkov O."/>
            <person name="Brettin T."/>
            <person name="Detter J.C."/>
            <person name="Han C."/>
            <person name="Larimer F."/>
            <person name="Land M."/>
            <person name="Hauser L."/>
            <person name="Kyrpides N."/>
            <person name="Mikhailova N."/>
            <person name="Brumm P."/>
            <person name="Mead D.A."/>
            <person name="Richardson P."/>
        </authorList>
    </citation>
    <scope>NUCLEOTIDE SEQUENCE [LARGE SCALE GENOMIC DNA]</scope>
    <source>
        <strain evidence="9">WCH70</strain>
    </source>
</reference>
<feature type="transmembrane region" description="Helical" evidence="7">
    <location>
        <begin position="370"/>
        <end position="388"/>
    </location>
</feature>
<dbReference type="SUPFAM" id="SSF103473">
    <property type="entry name" value="MFS general substrate transporter"/>
    <property type="match status" value="1"/>
</dbReference>
<keyword evidence="5 7" id="KW-1133">Transmembrane helix</keyword>
<feature type="transmembrane region" description="Helical" evidence="7">
    <location>
        <begin position="218"/>
        <end position="239"/>
    </location>
</feature>
<keyword evidence="3" id="KW-1003">Cell membrane</keyword>
<dbReference type="HOGENOM" id="CLU_034180_16_3_9"/>
<evidence type="ECO:0000256" key="6">
    <source>
        <dbReference type="ARBA" id="ARBA00023136"/>
    </source>
</evidence>
<evidence type="ECO:0000256" key="5">
    <source>
        <dbReference type="ARBA" id="ARBA00022989"/>
    </source>
</evidence>
<keyword evidence="2" id="KW-0813">Transport</keyword>
<dbReference type="GO" id="GO:0005886">
    <property type="term" value="C:plasma membrane"/>
    <property type="evidence" value="ECO:0007669"/>
    <property type="project" value="UniProtKB-SubCell"/>
</dbReference>
<evidence type="ECO:0000256" key="4">
    <source>
        <dbReference type="ARBA" id="ARBA00022692"/>
    </source>
</evidence>
<feature type="transmembrane region" description="Helical" evidence="7">
    <location>
        <begin position="166"/>
        <end position="189"/>
    </location>
</feature>
<feature type="domain" description="Major facilitator superfamily (MFS) profile" evidence="8">
    <location>
        <begin position="9"/>
        <end position="394"/>
    </location>
</feature>
<organism evidence="9">
    <name type="scientific">Geobacillus sp. (strain WCH70)</name>
    <dbReference type="NCBI Taxonomy" id="471223"/>
    <lineage>
        <taxon>Bacteria</taxon>
        <taxon>Bacillati</taxon>
        <taxon>Bacillota</taxon>
        <taxon>Bacilli</taxon>
        <taxon>Bacillales</taxon>
        <taxon>Anoxybacillaceae</taxon>
        <taxon>Geobacillus</taxon>
    </lineage>
</organism>
<comment type="subcellular location">
    <subcellularLocation>
        <location evidence="1">Cell membrane</location>
        <topology evidence="1">Multi-pass membrane protein</topology>
    </subcellularLocation>
</comment>
<dbReference type="AlphaFoldDB" id="C5DAY1"/>
<dbReference type="PANTHER" id="PTHR23513">
    <property type="entry name" value="INTEGRAL MEMBRANE EFFLUX PROTEIN-RELATED"/>
    <property type="match status" value="1"/>
</dbReference>
<evidence type="ECO:0000259" key="8">
    <source>
        <dbReference type="PROSITE" id="PS50850"/>
    </source>
</evidence>
<dbReference type="CDD" id="cd06173">
    <property type="entry name" value="MFS_MefA_like"/>
    <property type="match status" value="1"/>
</dbReference>
<dbReference type="InterPro" id="IPR020846">
    <property type="entry name" value="MFS_dom"/>
</dbReference>
<sequence length="405" mass="45180">MGDSMLSRNEFLVFFGNSISQLGSVIFTMALNWWIVDMTGSAKILGVVTAISLIPSVFINLFGGVVSDRFNKRNILILMDIIAGSMCILLGFFTDNNSVNIPLVIAVNIALSISFSLFSPTMRAIIPEIIDENRIKKINSYLTTSSEIIKVSGPIVGAWLLSLDFIGISMIFIINGVSFLISAFMEFFIKYSYIQSNKVKSYFEDFVDGFKYVKRDPLLIRLLVAVSLVNFFIAGYNIILPVLVNSLYKDSSIYSLALSSEALGGIVGAFLLSFSKGKAQLVHISRELILCGSVFLLLIFFSNLYVLYGVIFFFGFFLTRFNVLFFTYIQTNIDKMLLGRVFSFIFTIAIVFMPIGNTVFGFLGDYFYEGLLPIIGTGIVLSVILLFFSKSASKDKHTYKGRMEA</sequence>
<evidence type="ECO:0000313" key="9">
    <source>
        <dbReference type="EMBL" id="ACS24445.1"/>
    </source>
</evidence>
<feature type="transmembrane region" description="Helical" evidence="7">
    <location>
        <begin position="341"/>
        <end position="364"/>
    </location>
</feature>
<dbReference type="Gene3D" id="1.20.1250.20">
    <property type="entry name" value="MFS general substrate transporter like domains"/>
    <property type="match status" value="1"/>
</dbReference>
<evidence type="ECO:0000256" key="2">
    <source>
        <dbReference type="ARBA" id="ARBA00022448"/>
    </source>
</evidence>
<name>C5DAY1_GEOSW</name>